<gene>
    <name evidence="4" type="ORF">AYI70_g11611</name>
    <name evidence="3" type="ORF">AYI70_g12052</name>
</gene>
<accession>A0A1R1X127</accession>
<organism evidence="4 5">
    <name type="scientific">Smittium culicis</name>
    <dbReference type="NCBI Taxonomy" id="133412"/>
    <lineage>
        <taxon>Eukaryota</taxon>
        <taxon>Fungi</taxon>
        <taxon>Fungi incertae sedis</taxon>
        <taxon>Zoopagomycota</taxon>
        <taxon>Kickxellomycotina</taxon>
        <taxon>Harpellomycetes</taxon>
        <taxon>Harpellales</taxon>
        <taxon>Legeriomycetaceae</taxon>
        <taxon>Smittium</taxon>
    </lineage>
</organism>
<dbReference type="EMBL" id="LSSN01005826">
    <property type="protein sequence ID" value="OMJ08331.1"/>
    <property type="molecule type" value="Genomic_DNA"/>
</dbReference>
<reference evidence="4 5" key="1">
    <citation type="submission" date="2017-01" db="EMBL/GenBank/DDBJ databases">
        <authorList>
            <person name="Mah S.A."/>
            <person name="Swanson W.J."/>
            <person name="Moy G.W."/>
            <person name="Vacquier V.D."/>
        </authorList>
    </citation>
    <scope>NUCLEOTIDE SEQUENCE [LARGE SCALE GENOMIC DNA]</scope>
    <source>
        <strain evidence="4 5">GSMNP</strain>
    </source>
</reference>
<feature type="compositionally biased region" description="Low complexity" evidence="2">
    <location>
        <begin position="757"/>
        <end position="770"/>
    </location>
</feature>
<dbReference type="PANTHER" id="PTHR23159:SF31">
    <property type="entry name" value="CENTROSOME-ASSOCIATED PROTEIN CEP250 ISOFORM X1"/>
    <property type="match status" value="1"/>
</dbReference>
<evidence type="ECO:0000313" key="5">
    <source>
        <dbReference type="Proteomes" id="UP000187283"/>
    </source>
</evidence>
<feature type="coiled-coil region" evidence="1">
    <location>
        <begin position="92"/>
        <end position="151"/>
    </location>
</feature>
<feature type="coiled-coil region" evidence="1">
    <location>
        <begin position="205"/>
        <end position="260"/>
    </location>
</feature>
<name>A0A1R1X127_9FUNG</name>
<feature type="compositionally biased region" description="Polar residues" evidence="2">
    <location>
        <begin position="796"/>
        <end position="817"/>
    </location>
</feature>
<feature type="region of interest" description="Disordered" evidence="2">
    <location>
        <begin position="540"/>
        <end position="648"/>
    </location>
</feature>
<evidence type="ECO:0000313" key="4">
    <source>
        <dbReference type="EMBL" id="OMJ08331.1"/>
    </source>
</evidence>
<feature type="compositionally biased region" description="Polar residues" evidence="2">
    <location>
        <begin position="740"/>
        <end position="756"/>
    </location>
</feature>
<dbReference type="PANTHER" id="PTHR23159">
    <property type="entry name" value="CENTROSOMAL PROTEIN 2"/>
    <property type="match status" value="1"/>
</dbReference>
<evidence type="ECO:0000256" key="2">
    <source>
        <dbReference type="SAM" id="MobiDB-lite"/>
    </source>
</evidence>
<dbReference type="SUPFAM" id="SSF57997">
    <property type="entry name" value="Tropomyosin"/>
    <property type="match status" value="1"/>
</dbReference>
<keyword evidence="1" id="KW-0175">Coiled coil</keyword>
<feature type="region of interest" description="Disordered" evidence="2">
    <location>
        <begin position="468"/>
        <end position="503"/>
    </location>
</feature>
<dbReference type="Proteomes" id="UP000187283">
    <property type="component" value="Unassembled WGS sequence"/>
</dbReference>
<dbReference type="STRING" id="133412.A0A1R1X127"/>
<evidence type="ECO:0000313" key="3">
    <source>
        <dbReference type="EMBL" id="OMJ07648.1"/>
    </source>
</evidence>
<comment type="caution">
    <text evidence="4">The sequence shown here is derived from an EMBL/GenBank/DDBJ whole genome shotgun (WGS) entry which is preliminary data.</text>
</comment>
<feature type="compositionally biased region" description="Low complexity" evidence="2">
    <location>
        <begin position="590"/>
        <end position="604"/>
    </location>
</feature>
<evidence type="ECO:0000256" key="1">
    <source>
        <dbReference type="SAM" id="Coils"/>
    </source>
</evidence>
<dbReference type="AlphaFoldDB" id="A0A1R1X127"/>
<sequence length="923" mass="102725">MRFEYEGDTSGPGELLIVDIGNPLWNSDLQNASSEVPIEKSIAEFCKMINYFTNDKIATDTDFAPYPLIKLVAPSFSSNSMLKSCFFLSKENDTLLKKLEATEKDIDDLQKAWAEEKTGLEEEIGSIQNIKKDLELNIKMLEARIKDTEAQQIVEIEKNNLGNIALSEETKKLKIDLIESEKKLSELSDDYSAVCKEYDLLASKYENILNLVNSSETRVNELETQLEVNSNLLQNGSKIIKDLNEKIAVYQNKISNIEKSFSSRQNDISSFEIERNGYLETIQSLKRKLLDTESSYKSKIRALEDNRQEISNRLEYDNNEVAALEEKLQQLTRENIKNLSDLKKKTSANSELEERLQRLEDELSNTKRSLSMEKSRVQSLMNNNETVAELEFEKDQLERDRAGLKRQIKTLKSLLDNSEERENELRSYNESLLNKLDKEKSATNNLLLKLQNKGNDFEPLFASNQLNRSSSFAKPSPILTNHKRAKPHTIKPSNSSTPDEPFINIVSPKSKSLSLISSPISDSTGFELSLKTSKSLEPKYTDIASKKSRNSKNNKSNGTSPILSNKHKILQPKNRSSDTDQDSDLESRPANAKNASKKNGNSTKSQKKTVHKSPKILSRPIPESSKDNQKNKNAPTTSSSSILEGLKSAPHISDLVLMEGRSSRARAKAPVNYGESPITKLNLKSRPVAKVAKNKSIIDSSSDTALKSIQVDIESGSGSDEDSNGISKPTATKSKLRTKASINKKATQDLNEPEVTSKQNSQKSQSGQAKAVKKAPTLRATSKNSSLKAANNANKRLTSSEVDIDSQEMTLDSGSDGNSSYIDDFYSDNDDNSDSGRFPGLLSLDSPKKAKNPRTKIASGSSNAGSVKTKKRRISVARTSKALGIDPSDFDPDSSFEAPKRRMIFDNSSFKLPPLNLPSFPKK</sequence>
<keyword evidence="5" id="KW-1185">Reference proteome</keyword>
<feature type="compositionally biased region" description="Low complexity" evidence="2">
    <location>
        <begin position="782"/>
        <end position="795"/>
    </location>
</feature>
<feature type="region of interest" description="Disordered" evidence="2">
    <location>
        <begin position="712"/>
        <end position="897"/>
    </location>
</feature>
<protein>
    <submittedName>
        <fullName evidence="4">Uncharacterized protein</fullName>
    </submittedName>
</protein>
<feature type="coiled-coil region" evidence="1">
    <location>
        <begin position="293"/>
        <end position="453"/>
    </location>
</feature>
<feature type="compositionally biased region" description="Basic residues" evidence="2">
    <location>
        <begin position="605"/>
        <end position="614"/>
    </location>
</feature>
<dbReference type="EMBL" id="LSSN01006004">
    <property type="protein sequence ID" value="OMJ07648.1"/>
    <property type="molecule type" value="Genomic_DNA"/>
</dbReference>
<proteinExistence type="predicted"/>
<dbReference type="OrthoDB" id="5583791at2759"/>
<feature type="compositionally biased region" description="Polar residues" evidence="2">
    <location>
        <begin position="631"/>
        <end position="642"/>
    </location>
</feature>